<reference evidence="14 15" key="1">
    <citation type="journal article" date="2021" name="Int. J. Syst. Evol. Microbiol.">
        <title>Salipiger mangrovisoli sp. nov., isolated from mangrove soil and the proposal for the reclassification of Paraphaeobacter pallidus as Salipiger pallidus comb. nov.</title>
        <authorList>
            <person name="Du J."/>
            <person name="Liu Y."/>
            <person name="Pei T."/>
            <person name="Deng M.R."/>
            <person name="Zhu H."/>
        </authorList>
    </citation>
    <scope>NUCLEOTIDE SEQUENCE [LARGE SCALE GENOMIC DNA]</scope>
    <source>
        <strain evidence="14 15">6D45A</strain>
    </source>
</reference>
<comment type="subunit">
    <text evidence="10">Forms a complex with SecD. Part of the essential Sec protein translocation apparatus which comprises SecA, SecYEG and auxiliary proteins SecDF-YajC and YidC.</text>
</comment>
<evidence type="ECO:0000256" key="1">
    <source>
        <dbReference type="ARBA" id="ARBA00004651"/>
    </source>
</evidence>
<evidence type="ECO:0000256" key="3">
    <source>
        <dbReference type="ARBA" id="ARBA00022475"/>
    </source>
</evidence>
<keyword evidence="8 9" id="KW-0472">Membrane</keyword>
<dbReference type="EMBL" id="JADFFK010000030">
    <property type="protein sequence ID" value="MBE9640310.1"/>
    <property type="molecule type" value="Genomic_DNA"/>
</dbReference>
<dbReference type="InterPro" id="IPR022645">
    <property type="entry name" value="SecD/SecF_bac"/>
</dbReference>
<evidence type="ECO:0000313" key="15">
    <source>
        <dbReference type="Proteomes" id="UP000607796"/>
    </source>
</evidence>
<dbReference type="Gene3D" id="3.30.70.3400">
    <property type="match status" value="1"/>
</dbReference>
<dbReference type="SUPFAM" id="SSF82866">
    <property type="entry name" value="Multidrug efflux transporter AcrB transmembrane domain"/>
    <property type="match status" value="2"/>
</dbReference>
<feature type="transmembrane region" description="Helical" evidence="9">
    <location>
        <begin position="820"/>
        <end position="846"/>
    </location>
</feature>
<keyword evidence="5 9" id="KW-0653">Protein transport</keyword>
<dbReference type="Gene3D" id="3.30.1360.200">
    <property type="match status" value="1"/>
</dbReference>
<name>A0ABR9XA37_9RHOB</name>
<evidence type="ECO:0000256" key="6">
    <source>
        <dbReference type="ARBA" id="ARBA00022989"/>
    </source>
</evidence>
<evidence type="ECO:0000313" key="14">
    <source>
        <dbReference type="EMBL" id="MBE9640310.1"/>
    </source>
</evidence>
<dbReference type="Pfam" id="PF21760">
    <property type="entry name" value="SecD_1st"/>
    <property type="match status" value="1"/>
</dbReference>
<keyword evidence="7 9" id="KW-0811">Translocation</keyword>
<feature type="domain" description="Protein translocase subunit SecDF P1" evidence="12">
    <location>
        <begin position="182"/>
        <end position="239"/>
    </location>
</feature>
<dbReference type="InterPro" id="IPR054384">
    <property type="entry name" value="SecDF_P1_head"/>
</dbReference>
<dbReference type="PANTHER" id="PTHR30081:SF1">
    <property type="entry name" value="PROTEIN TRANSLOCASE SUBUNIT SECD"/>
    <property type="match status" value="1"/>
</dbReference>
<comment type="caution">
    <text evidence="9">Lacks conserved residue(s) required for the propagation of feature annotation.</text>
</comment>
<proteinExistence type="inferred from homology"/>
<feature type="domain" description="SecDF P1 head subdomain" evidence="13">
    <location>
        <begin position="256"/>
        <end position="362"/>
    </location>
</feature>
<dbReference type="Gene3D" id="1.20.1640.10">
    <property type="entry name" value="Multidrug efflux transporter AcrB transmembrane domain"/>
    <property type="match status" value="2"/>
</dbReference>
<evidence type="ECO:0000259" key="12">
    <source>
        <dbReference type="Pfam" id="PF21760"/>
    </source>
</evidence>
<feature type="transmembrane region" description="Helical" evidence="9">
    <location>
        <begin position="383"/>
        <end position="401"/>
    </location>
</feature>
<dbReference type="NCBIfam" id="NF009583">
    <property type="entry name" value="PRK13024.1-3"/>
    <property type="match status" value="1"/>
</dbReference>
<evidence type="ECO:0000259" key="13">
    <source>
        <dbReference type="Pfam" id="PF22599"/>
    </source>
</evidence>
<dbReference type="PRINTS" id="PR01755">
    <property type="entry name" value="SECFTRNLCASE"/>
</dbReference>
<keyword evidence="3 9" id="KW-1003">Cell membrane</keyword>
<evidence type="ECO:0000256" key="4">
    <source>
        <dbReference type="ARBA" id="ARBA00022692"/>
    </source>
</evidence>
<dbReference type="NCBIfam" id="TIGR00916">
    <property type="entry name" value="2A0604s01"/>
    <property type="match status" value="2"/>
</dbReference>
<keyword evidence="6 9" id="KW-1133">Transmembrane helix</keyword>
<keyword evidence="2 9" id="KW-0813">Transport</keyword>
<dbReference type="NCBIfam" id="TIGR01129">
    <property type="entry name" value="secD"/>
    <property type="match status" value="1"/>
</dbReference>
<feature type="domain" description="Protein export membrane protein SecD/SecF C-terminal" evidence="11">
    <location>
        <begin position="365"/>
        <end position="533"/>
    </location>
</feature>
<dbReference type="PANTHER" id="PTHR30081">
    <property type="entry name" value="PROTEIN-EXPORT MEMBRANE PROTEIN SEC"/>
    <property type="match status" value="1"/>
</dbReference>
<evidence type="ECO:0000256" key="10">
    <source>
        <dbReference type="HAMAP-Rule" id="MF_01464"/>
    </source>
</evidence>
<dbReference type="Pfam" id="PF07549">
    <property type="entry name" value="Sec_GG"/>
    <property type="match status" value="2"/>
</dbReference>
<protein>
    <recommendedName>
        <fullName evidence="9 10">Multifunctional fusion protein</fullName>
    </recommendedName>
    <domain>
        <recommendedName>
            <fullName evidence="9">Protein translocase subunit SecD</fullName>
        </recommendedName>
    </domain>
    <domain>
        <recommendedName>
            <fullName evidence="10">Protein-export membrane protein SecF</fullName>
        </recommendedName>
    </domain>
</protein>
<dbReference type="HAMAP" id="MF_01463_B">
    <property type="entry name" value="SecD_B"/>
    <property type="match status" value="1"/>
</dbReference>
<dbReference type="InterPro" id="IPR022646">
    <property type="entry name" value="SecD/SecF_CS"/>
</dbReference>
<dbReference type="InterPro" id="IPR005791">
    <property type="entry name" value="SecD"/>
</dbReference>
<gene>
    <name evidence="9 14" type="primary">secD</name>
    <name evidence="10" type="synonym">secF</name>
    <name evidence="14" type="ORF">IQ782_25995</name>
</gene>
<evidence type="ECO:0000259" key="11">
    <source>
        <dbReference type="Pfam" id="PF02355"/>
    </source>
</evidence>
<comment type="subunit">
    <text evidence="9">Forms a complex with SecF. Part of the essential Sec protein translocation apparatus which comprises SecA, SecYEG and auxiliary proteins SecDF-YajC and YidC.</text>
</comment>
<feature type="transmembrane region" description="Helical" evidence="9">
    <location>
        <begin position="744"/>
        <end position="765"/>
    </location>
</feature>
<evidence type="ECO:0000256" key="8">
    <source>
        <dbReference type="ARBA" id="ARBA00023136"/>
    </source>
</evidence>
<dbReference type="InterPro" id="IPR022813">
    <property type="entry name" value="SecD/SecF_arch_bac"/>
</dbReference>
<feature type="transmembrane region" description="Helical" evidence="9">
    <location>
        <begin position="796"/>
        <end position="814"/>
    </location>
</feature>
<accession>A0ABR9XA37</accession>
<comment type="caution">
    <text evidence="14">The sequence shown here is derived from an EMBL/GenBank/DDBJ whole genome shotgun (WGS) entry which is preliminary data.</text>
</comment>
<dbReference type="InterPro" id="IPR048634">
    <property type="entry name" value="SecD_SecF_C"/>
</dbReference>
<dbReference type="InterPro" id="IPR048631">
    <property type="entry name" value="SecD_1st"/>
</dbReference>
<feature type="transmembrane region" description="Helical" evidence="9">
    <location>
        <begin position="717"/>
        <end position="738"/>
    </location>
</feature>
<sequence length="865" mass="92159">MQRPTFWKRIGVWGVCLLCLWLALPNAFYGRVERHNDLAAQPAASAEISTETSSWPSWLSSGLINLGLDLRGGAHLLAEVDVDGVARERMDALWPELRDALRGLRTQVGTIRRLDAPAGELHLAISEPQGMAAALDAARGFATPVSTLSGAGQSDLEARDENGTLVLRYTEAGRAQMADRVVAQSLEIIRRRIDEAGTREPSILRQGADRILIEVPGIDSAETLKSLIGTTAKLSFNQVLGSGAANSDAITLPSATQPEQSYTLDPRAVVTGEDLTDSQPSFDQNGRPAVTFRFDSSGARAFGDFTAAHIGEPFAIVLDGKVLSAPVIQSHIPGGSGIITGNFTVEQSTELSTLLRAGALPAELHFLEERTIGPELGQDSITAGARAAAVGLAAVCVLMVLSYGGFGLVATFALGMNMAMLIGLLSAIGATLTLPGIAGIVLTMGMAVDANVLIFERIREELRVEKSVWRAVGKGFDNAFSAILDSNLTGLLTAGLMFWLGSGPVRGFAVTMGLGILTSMFTAIFVTKLVLQGWLEWRKPRSLKMSGLLSRLPAQTSINFFRAQYATFGASALAVVVSIFLIASMGLNLGIDFKGGTSIRAETHQTLDIGAYRSALSGIGMEDAVITEVFDPGFAPDEHVVSIRIGAEGGDAALSQETLTKVQEALRAADPGIAFTSVETIGGKVSAELLWTALLAVGAATAGILVYVWFRFEWQFSVGAVAALIHDVVVTLGVFSLFQFKVDLTIVAALLTILGYSINDTVVVFDRVRENLRKFRQMPLRELLNLSANETLSRTLMTSLTTLVALIALLVLGGDVIRGFVFAITFGIVIGTWSSIYVAKNIVLMLGVDRRSREEREAALAATHG</sequence>
<dbReference type="HAMAP" id="MF_01464_B">
    <property type="entry name" value="SecF_B"/>
    <property type="match status" value="1"/>
</dbReference>
<feature type="transmembrane region" description="Helical" evidence="9">
    <location>
        <begin position="476"/>
        <end position="501"/>
    </location>
</feature>
<feature type="domain" description="Protein export membrane protein SecD/SecF C-terminal" evidence="11">
    <location>
        <begin position="662"/>
        <end position="847"/>
    </location>
</feature>
<dbReference type="InterPro" id="IPR005665">
    <property type="entry name" value="SecF_bac"/>
</dbReference>
<dbReference type="NCBIfam" id="TIGR00966">
    <property type="entry name" value="transloc_SecF"/>
    <property type="match status" value="1"/>
</dbReference>
<keyword evidence="15" id="KW-1185">Reference proteome</keyword>
<evidence type="ECO:0000256" key="7">
    <source>
        <dbReference type="ARBA" id="ARBA00023010"/>
    </source>
</evidence>
<feature type="transmembrane region" description="Helical" evidence="9">
    <location>
        <begin position="565"/>
        <end position="587"/>
    </location>
</feature>
<feature type="transmembrane region" description="Helical" evidence="9">
    <location>
        <begin position="507"/>
        <end position="531"/>
    </location>
</feature>
<dbReference type="InterPro" id="IPR055344">
    <property type="entry name" value="SecD_SecF_C_bact"/>
</dbReference>
<evidence type="ECO:0000256" key="9">
    <source>
        <dbReference type="HAMAP-Rule" id="MF_01463"/>
    </source>
</evidence>
<comment type="function">
    <text evidence="9">Part of the Sec protein translocase complex. Interacts with the SecYEG preprotein conducting channel. SecDF uses the proton motive force (PMF) to complete protein translocation after the ATP-dependent function of SecA.</text>
</comment>
<evidence type="ECO:0000256" key="5">
    <source>
        <dbReference type="ARBA" id="ARBA00022927"/>
    </source>
</evidence>
<comment type="similarity">
    <text evidence="9">Belongs to the SecD/SecF family. SecD subfamily.</text>
</comment>
<dbReference type="Pfam" id="PF22599">
    <property type="entry name" value="SecDF_P1_head"/>
    <property type="match status" value="1"/>
</dbReference>
<organism evidence="14 15">
    <name type="scientific">Salipiger mangrovisoli</name>
    <dbReference type="NCBI Taxonomy" id="2865933"/>
    <lineage>
        <taxon>Bacteria</taxon>
        <taxon>Pseudomonadati</taxon>
        <taxon>Pseudomonadota</taxon>
        <taxon>Alphaproteobacteria</taxon>
        <taxon>Rhodobacterales</taxon>
        <taxon>Roseobacteraceae</taxon>
        <taxon>Salipiger</taxon>
    </lineage>
</organism>
<feature type="transmembrane region" description="Helical" evidence="9">
    <location>
        <begin position="689"/>
        <end position="710"/>
    </location>
</feature>
<evidence type="ECO:0000256" key="2">
    <source>
        <dbReference type="ARBA" id="ARBA00022448"/>
    </source>
</evidence>
<comment type="subcellular location">
    <subcellularLocation>
        <location evidence="1 9">Cell membrane</location>
        <topology evidence="1 9">Multi-pass membrane protein</topology>
    </subcellularLocation>
</comment>
<comment type="similarity">
    <text evidence="10">Belongs to the SecD/SecF family. SecF subfamily.</text>
</comment>
<keyword evidence="4 9" id="KW-0812">Transmembrane</keyword>
<dbReference type="Proteomes" id="UP000607796">
    <property type="component" value="Unassembled WGS sequence"/>
</dbReference>
<dbReference type="Pfam" id="PF02355">
    <property type="entry name" value="SecD_SecF_C"/>
    <property type="match status" value="2"/>
</dbReference>
<dbReference type="RefSeq" id="WP_194137580.1">
    <property type="nucleotide sequence ID" value="NZ_JADFFK010000030.1"/>
</dbReference>